<evidence type="ECO:0000259" key="1">
    <source>
        <dbReference type="PROSITE" id="PS50878"/>
    </source>
</evidence>
<proteinExistence type="predicted"/>
<sequence length="351" mass="39241">MLIVNVRDIVKPTVAIVDDASSRFSATLNSLPPTCLCDYQHIPNSTTSLYLSPCSENELIKIVNNCGNKSSTGIDEIPILIIRLCFDLEIPFFTLSILPSWRVHFPLLLQTLKLFHCTRKRVAHWTLIPIDLFSFKVSFPKSSKKPFINAWFYTWNPWEFCLINMVSQIIIYKEDIKYTSSSKIINQGVPQGSVLGPTLILIYSNDLPNHLKSIQDCKPILYADDTNFIISSATPENILTSSNLVSNLIHSWSLNNYLKLNSEKSLDINFSYKNKPAQLLNIFLGCNILPQFAAVTLPYPDECSCTTDSEVLRGERGGTVQDKATSSSFPDGKPWESGVILSGTGCNIFGS</sequence>
<reference evidence="2" key="1">
    <citation type="submission" date="2013-04" db="EMBL/GenBank/DDBJ databases">
        <authorList>
            <person name="Qu J."/>
            <person name="Murali S.C."/>
            <person name="Bandaranaike D."/>
            <person name="Bellair M."/>
            <person name="Blankenburg K."/>
            <person name="Chao H."/>
            <person name="Dinh H."/>
            <person name="Doddapaneni H."/>
            <person name="Downs B."/>
            <person name="Dugan-Rocha S."/>
            <person name="Elkadiri S."/>
            <person name="Gnanaolivu R.D."/>
            <person name="Hernandez B."/>
            <person name="Javaid M."/>
            <person name="Jayaseelan J.C."/>
            <person name="Lee S."/>
            <person name="Li M."/>
            <person name="Ming W."/>
            <person name="Munidasa M."/>
            <person name="Muniz J."/>
            <person name="Nguyen L."/>
            <person name="Ongeri F."/>
            <person name="Osuji N."/>
            <person name="Pu L.-L."/>
            <person name="Puazo M."/>
            <person name="Qu C."/>
            <person name="Quiroz J."/>
            <person name="Raj R."/>
            <person name="Weissenberger G."/>
            <person name="Xin Y."/>
            <person name="Zou X."/>
            <person name="Han Y."/>
            <person name="Richards S."/>
            <person name="Worley K."/>
            <person name="Muzny D."/>
            <person name="Gibbs R."/>
        </authorList>
    </citation>
    <scope>NUCLEOTIDE SEQUENCE</scope>
    <source>
        <strain evidence="2">Sampled in the wild</strain>
    </source>
</reference>
<name>A0A8K0P8K0_LADFU</name>
<dbReference type="EMBL" id="KZ310997">
    <property type="protein sequence ID" value="KAG8240065.1"/>
    <property type="molecule type" value="Genomic_DNA"/>
</dbReference>
<dbReference type="OrthoDB" id="416454at2759"/>
<gene>
    <name evidence="2" type="ORF">J437_LFUL019207</name>
</gene>
<dbReference type="Proteomes" id="UP000792457">
    <property type="component" value="Unassembled WGS sequence"/>
</dbReference>
<dbReference type="PANTHER" id="PTHR33332">
    <property type="entry name" value="REVERSE TRANSCRIPTASE DOMAIN-CONTAINING PROTEIN"/>
    <property type="match status" value="1"/>
</dbReference>
<feature type="domain" description="Reverse transcriptase" evidence="1">
    <location>
        <begin position="1"/>
        <end position="288"/>
    </location>
</feature>
<organism evidence="2 3">
    <name type="scientific">Ladona fulva</name>
    <name type="common">Scarce chaser dragonfly</name>
    <name type="synonym">Libellula fulva</name>
    <dbReference type="NCBI Taxonomy" id="123851"/>
    <lineage>
        <taxon>Eukaryota</taxon>
        <taxon>Metazoa</taxon>
        <taxon>Ecdysozoa</taxon>
        <taxon>Arthropoda</taxon>
        <taxon>Hexapoda</taxon>
        <taxon>Insecta</taxon>
        <taxon>Pterygota</taxon>
        <taxon>Palaeoptera</taxon>
        <taxon>Odonata</taxon>
        <taxon>Epiprocta</taxon>
        <taxon>Anisoptera</taxon>
        <taxon>Libelluloidea</taxon>
        <taxon>Libellulidae</taxon>
        <taxon>Ladona</taxon>
    </lineage>
</organism>
<reference evidence="2" key="2">
    <citation type="submission" date="2017-10" db="EMBL/GenBank/DDBJ databases">
        <title>Ladona fulva Genome sequencing and assembly.</title>
        <authorList>
            <person name="Murali S."/>
            <person name="Richards S."/>
            <person name="Bandaranaike D."/>
            <person name="Bellair M."/>
            <person name="Blankenburg K."/>
            <person name="Chao H."/>
            <person name="Dinh H."/>
            <person name="Doddapaneni H."/>
            <person name="Dugan-Rocha S."/>
            <person name="Elkadiri S."/>
            <person name="Gnanaolivu R."/>
            <person name="Hernandez B."/>
            <person name="Skinner E."/>
            <person name="Javaid M."/>
            <person name="Lee S."/>
            <person name="Li M."/>
            <person name="Ming W."/>
            <person name="Munidasa M."/>
            <person name="Muniz J."/>
            <person name="Nguyen L."/>
            <person name="Hughes D."/>
            <person name="Osuji N."/>
            <person name="Pu L.-L."/>
            <person name="Puazo M."/>
            <person name="Qu C."/>
            <person name="Quiroz J."/>
            <person name="Raj R."/>
            <person name="Weissenberger G."/>
            <person name="Xin Y."/>
            <person name="Zou X."/>
            <person name="Han Y."/>
            <person name="Worley K."/>
            <person name="Muzny D."/>
            <person name="Gibbs R."/>
        </authorList>
    </citation>
    <scope>NUCLEOTIDE SEQUENCE</scope>
    <source>
        <strain evidence="2">Sampled in the wild</strain>
    </source>
</reference>
<keyword evidence="3" id="KW-1185">Reference proteome</keyword>
<accession>A0A8K0P8K0</accession>
<evidence type="ECO:0000313" key="3">
    <source>
        <dbReference type="Proteomes" id="UP000792457"/>
    </source>
</evidence>
<evidence type="ECO:0000313" key="2">
    <source>
        <dbReference type="EMBL" id="KAG8240065.1"/>
    </source>
</evidence>
<dbReference type="Pfam" id="PF00078">
    <property type="entry name" value="RVT_1"/>
    <property type="match status" value="1"/>
</dbReference>
<comment type="caution">
    <text evidence="2">The sequence shown here is derived from an EMBL/GenBank/DDBJ whole genome shotgun (WGS) entry which is preliminary data.</text>
</comment>
<protein>
    <recommendedName>
        <fullName evidence="1">Reverse transcriptase domain-containing protein</fullName>
    </recommendedName>
</protein>
<dbReference type="AlphaFoldDB" id="A0A8K0P8K0"/>
<dbReference type="InterPro" id="IPR000477">
    <property type="entry name" value="RT_dom"/>
</dbReference>
<dbReference type="PROSITE" id="PS50878">
    <property type="entry name" value="RT_POL"/>
    <property type="match status" value="1"/>
</dbReference>